<keyword evidence="1" id="KW-0812">Transmembrane</keyword>
<evidence type="ECO:0000313" key="3">
    <source>
        <dbReference type="Proteomes" id="UP000005222"/>
    </source>
</evidence>
<dbReference type="OrthoDB" id="5299849at2759"/>
<dbReference type="EMBL" id="FO082046">
    <property type="protein sequence ID" value="CCE86794.1"/>
    <property type="molecule type" value="Genomic_DNA"/>
</dbReference>
<dbReference type="PANTHER" id="PTHR28029:SF1">
    <property type="entry name" value="PROTEIN ILM1"/>
    <property type="match status" value="1"/>
</dbReference>
<feature type="transmembrane region" description="Helical" evidence="1">
    <location>
        <begin position="6"/>
        <end position="25"/>
    </location>
</feature>
<keyword evidence="1" id="KW-0472">Membrane</keyword>
<dbReference type="InParanoid" id="G8Y1U1"/>
<feature type="transmembrane region" description="Helical" evidence="1">
    <location>
        <begin position="81"/>
        <end position="103"/>
    </location>
</feature>
<sequence length="163" mass="18899">MQFLTSSTLLYIRILFLLVLSFYCLKDPNMLLNSNFSLILGQAMRLPIVQMKSKNPLVGILSIAFASNALADLSPLLSKNIAYFETLVPIRLFIFFGLTSYAYLGNVDYVCNNIVFVYSFFEVWFNFLIYNNLRDEKYYRLKKLVADNEGRLEDDRVRVAEVD</sequence>
<protein>
    <submittedName>
        <fullName evidence="2">Piso0_005307 protein</fullName>
    </submittedName>
</protein>
<organism evidence="2 3">
    <name type="scientific">Pichia sorbitophila (strain ATCC MYA-4447 / BCRC 22081 / CBS 7064 / NBRC 10061 / NRRL Y-12695)</name>
    <name type="common">Hybrid yeast</name>
    <dbReference type="NCBI Taxonomy" id="559304"/>
    <lineage>
        <taxon>Eukaryota</taxon>
        <taxon>Fungi</taxon>
        <taxon>Dikarya</taxon>
        <taxon>Ascomycota</taxon>
        <taxon>Saccharomycotina</taxon>
        <taxon>Pichiomycetes</taxon>
        <taxon>Debaryomycetaceae</taxon>
        <taxon>Millerozyma</taxon>
    </lineage>
</organism>
<dbReference type="FunCoup" id="G8Y1U1">
    <property type="interactions" value="52"/>
</dbReference>
<dbReference type="eggNOG" id="ENOG502RZTE">
    <property type="taxonomic scope" value="Eukaryota"/>
</dbReference>
<feature type="transmembrane region" description="Helical" evidence="1">
    <location>
        <begin position="115"/>
        <end position="133"/>
    </location>
</feature>
<reference evidence="2 3" key="1">
    <citation type="journal article" date="2012" name="G3 (Bethesda)">
        <title>Pichia sorbitophila, an interspecies yeast hybrid reveals early steps of genome resolution following polyploidization.</title>
        <authorList>
            <person name="Leh Louis V."/>
            <person name="Despons L."/>
            <person name="Friedrich A."/>
            <person name="Martin T."/>
            <person name="Durrens P."/>
            <person name="Casaregola S."/>
            <person name="Neuveglise C."/>
            <person name="Fairhead C."/>
            <person name="Marck C."/>
            <person name="Cruz J.A."/>
            <person name="Straub M.L."/>
            <person name="Kugler V."/>
            <person name="Sacerdot C."/>
            <person name="Uzunov Z."/>
            <person name="Thierry A."/>
            <person name="Weiss S."/>
            <person name="Bleykasten C."/>
            <person name="De Montigny J."/>
            <person name="Jacques N."/>
            <person name="Jung P."/>
            <person name="Lemaire M."/>
            <person name="Mallet S."/>
            <person name="Morel G."/>
            <person name="Richard G.F."/>
            <person name="Sarkar A."/>
            <person name="Savel G."/>
            <person name="Schacherer J."/>
            <person name="Seret M.L."/>
            <person name="Talla E."/>
            <person name="Samson G."/>
            <person name="Jubin C."/>
            <person name="Poulain J."/>
            <person name="Vacherie B."/>
            <person name="Barbe V."/>
            <person name="Pelletier E."/>
            <person name="Sherman D.J."/>
            <person name="Westhof E."/>
            <person name="Weissenbach J."/>
            <person name="Baret P.V."/>
            <person name="Wincker P."/>
            <person name="Gaillardin C."/>
            <person name="Dujon B."/>
            <person name="Souciet J.L."/>
        </authorList>
    </citation>
    <scope>NUCLEOTIDE SEQUENCE [LARGE SCALE GENOMIC DNA]</scope>
    <source>
        <strain evidence="3">ATCC MYA-4447 / BCRC 22081 / CBS 7064 / NBRC 10061 / NRRL Y-12695</strain>
    </source>
</reference>
<accession>G8Y1U1</accession>
<dbReference type="HOGENOM" id="CLU_117796_1_0_1"/>
<evidence type="ECO:0000256" key="1">
    <source>
        <dbReference type="SAM" id="Phobius"/>
    </source>
</evidence>
<dbReference type="AlphaFoldDB" id="G8Y1U1"/>
<keyword evidence="1" id="KW-1133">Transmembrane helix</keyword>
<dbReference type="InterPro" id="IPR018815">
    <property type="entry name" value="Incr_loss_mito_DNA_1"/>
</dbReference>
<name>G8Y1U1_PICSO</name>
<dbReference type="Proteomes" id="UP000005222">
    <property type="component" value="Chromosome N"/>
</dbReference>
<dbReference type="Pfam" id="PF10311">
    <property type="entry name" value="Ilm1"/>
    <property type="match status" value="1"/>
</dbReference>
<proteinExistence type="predicted"/>
<keyword evidence="3" id="KW-1185">Reference proteome</keyword>
<dbReference type="OMA" id="CDLMWQF"/>
<gene>
    <name evidence="2" type="primary">Piso0_005307</name>
    <name evidence="2" type="ORF">GNLVRS01_PISO0N12267g</name>
</gene>
<evidence type="ECO:0000313" key="2">
    <source>
        <dbReference type="EMBL" id="CCE86794.1"/>
    </source>
</evidence>
<dbReference type="PANTHER" id="PTHR28029">
    <property type="entry name" value="PROTEIN ILM1"/>
    <property type="match status" value="1"/>
</dbReference>